<evidence type="ECO:0000256" key="2">
    <source>
        <dbReference type="SAM" id="SignalP"/>
    </source>
</evidence>
<proteinExistence type="predicted"/>
<dbReference type="AlphaFoldDB" id="A0A8X6I3R4"/>
<feature type="non-terminal residue" evidence="3">
    <location>
        <position position="1"/>
    </location>
</feature>
<evidence type="ECO:0000313" key="4">
    <source>
        <dbReference type="Proteomes" id="UP000886998"/>
    </source>
</evidence>
<evidence type="ECO:0000313" key="3">
    <source>
        <dbReference type="EMBL" id="GFS29252.1"/>
    </source>
</evidence>
<sequence length="82" mass="9235">MQWLSAVLLGVVIGIVSCDLTCFDTEADRCQKEFSKEVTPSMDDYCREHADCINKATTSEDTECFSETGEEPKDMRKDKEAC</sequence>
<dbReference type="EMBL" id="BMAV01023993">
    <property type="protein sequence ID" value="GFS29252.1"/>
    <property type="molecule type" value="Genomic_DNA"/>
</dbReference>
<feature type="signal peptide" evidence="2">
    <location>
        <begin position="1"/>
        <end position="18"/>
    </location>
</feature>
<feature type="chain" id="PRO_5036480883" evidence="2">
    <location>
        <begin position="19"/>
        <end position="82"/>
    </location>
</feature>
<accession>A0A8X6I3R4</accession>
<name>A0A8X6I3R4_9ARAC</name>
<protein>
    <submittedName>
        <fullName evidence="3">Uncharacterized protein</fullName>
    </submittedName>
</protein>
<reference evidence="3" key="1">
    <citation type="submission" date="2020-08" db="EMBL/GenBank/DDBJ databases">
        <title>Multicomponent nature underlies the extraordinary mechanical properties of spider dragline silk.</title>
        <authorList>
            <person name="Kono N."/>
            <person name="Nakamura H."/>
            <person name="Mori M."/>
            <person name="Yoshida Y."/>
            <person name="Ohtoshi R."/>
            <person name="Malay A.D."/>
            <person name="Moran D.A.P."/>
            <person name="Tomita M."/>
            <person name="Numata K."/>
            <person name="Arakawa K."/>
        </authorList>
    </citation>
    <scope>NUCLEOTIDE SEQUENCE</scope>
</reference>
<gene>
    <name evidence="3" type="ORF">TNIN_43241</name>
</gene>
<comment type="caution">
    <text evidence="3">The sequence shown here is derived from an EMBL/GenBank/DDBJ whole genome shotgun (WGS) entry which is preliminary data.</text>
</comment>
<dbReference type="Proteomes" id="UP000886998">
    <property type="component" value="Unassembled WGS sequence"/>
</dbReference>
<evidence type="ECO:0000256" key="1">
    <source>
        <dbReference type="SAM" id="MobiDB-lite"/>
    </source>
</evidence>
<keyword evidence="4" id="KW-1185">Reference proteome</keyword>
<keyword evidence="2" id="KW-0732">Signal</keyword>
<feature type="compositionally biased region" description="Basic and acidic residues" evidence="1">
    <location>
        <begin position="70"/>
        <end position="82"/>
    </location>
</feature>
<feature type="region of interest" description="Disordered" evidence="1">
    <location>
        <begin position="63"/>
        <end position="82"/>
    </location>
</feature>
<organism evidence="3 4">
    <name type="scientific">Trichonephila inaurata madagascariensis</name>
    <dbReference type="NCBI Taxonomy" id="2747483"/>
    <lineage>
        <taxon>Eukaryota</taxon>
        <taxon>Metazoa</taxon>
        <taxon>Ecdysozoa</taxon>
        <taxon>Arthropoda</taxon>
        <taxon>Chelicerata</taxon>
        <taxon>Arachnida</taxon>
        <taxon>Araneae</taxon>
        <taxon>Araneomorphae</taxon>
        <taxon>Entelegynae</taxon>
        <taxon>Araneoidea</taxon>
        <taxon>Nephilidae</taxon>
        <taxon>Trichonephila</taxon>
        <taxon>Trichonephila inaurata</taxon>
    </lineage>
</organism>